<feature type="compositionally biased region" description="Basic and acidic residues" evidence="1">
    <location>
        <begin position="148"/>
        <end position="184"/>
    </location>
</feature>
<dbReference type="Proteomes" id="UP000309340">
    <property type="component" value="Unassembled WGS sequence"/>
</dbReference>
<comment type="caution">
    <text evidence="2">The sequence shown here is derived from an EMBL/GenBank/DDBJ whole genome shotgun (WGS) entry which is preliminary data.</text>
</comment>
<feature type="compositionally biased region" description="Basic and acidic residues" evidence="1">
    <location>
        <begin position="1"/>
        <end position="10"/>
    </location>
</feature>
<dbReference type="OrthoDB" id="2135053at2759"/>
<accession>A0A4U0XTY1</accession>
<dbReference type="EMBL" id="NAJQ01000102">
    <property type="protein sequence ID" value="TKA78923.1"/>
    <property type="molecule type" value="Genomic_DNA"/>
</dbReference>
<proteinExistence type="predicted"/>
<dbReference type="PANTHER" id="PTHR41805">
    <property type="entry name" value="EXPRESSED PROTEIN"/>
    <property type="match status" value="1"/>
</dbReference>
<evidence type="ECO:0000313" key="2">
    <source>
        <dbReference type="EMBL" id="TKA78923.1"/>
    </source>
</evidence>
<sequence>MSEKRKREDGAPGPDYRPGNKKKQKTGFRVGPANLPDGTYKRKTQKIKDSLIQRAKIKKDYAKLKKRGEIRDEPEGIPQPASMRVEQPAPVEDVVEAEAPSTQPHPDRQNLIEREAEAPAPPPEQVVESAPRPPPDRRQRKPKAQPFKLEHEQAQRQKAEAEERRRAREEADRQRQAKIEERERFRRAMAKARSGGVNGQRKLGRESKVLLERVQRMVTEGG</sequence>
<evidence type="ECO:0000256" key="1">
    <source>
        <dbReference type="SAM" id="MobiDB-lite"/>
    </source>
</evidence>
<evidence type="ECO:0000313" key="3">
    <source>
        <dbReference type="Proteomes" id="UP000309340"/>
    </source>
</evidence>
<keyword evidence="3" id="KW-1185">Reference proteome</keyword>
<feature type="compositionally biased region" description="Basic and acidic residues" evidence="1">
    <location>
        <begin position="105"/>
        <end position="117"/>
    </location>
</feature>
<name>A0A4U0XTY1_9PEZI</name>
<reference evidence="2 3" key="1">
    <citation type="submission" date="2017-03" db="EMBL/GenBank/DDBJ databases">
        <title>Genomes of endolithic fungi from Antarctica.</title>
        <authorList>
            <person name="Coleine C."/>
            <person name="Masonjones S."/>
            <person name="Stajich J.E."/>
        </authorList>
    </citation>
    <scope>NUCLEOTIDE SEQUENCE [LARGE SCALE GENOMIC DNA]</scope>
    <source>
        <strain evidence="2 3">CCFEE 5184</strain>
    </source>
</reference>
<feature type="region of interest" description="Disordered" evidence="1">
    <location>
        <begin position="1"/>
        <end position="184"/>
    </location>
</feature>
<organism evidence="2 3">
    <name type="scientific">Friedmanniomyces simplex</name>
    <dbReference type="NCBI Taxonomy" id="329884"/>
    <lineage>
        <taxon>Eukaryota</taxon>
        <taxon>Fungi</taxon>
        <taxon>Dikarya</taxon>
        <taxon>Ascomycota</taxon>
        <taxon>Pezizomycotina</taxon>
        <taxon>Dothideomycetes</taxon>
        <taxon>Dothideomycetidae</taxon>
        <taxon>Mycosphaerellales</taxon>
        <taxon>Teratosphaeriaceae</taxon>
        <taxon>Friedmanniomyces</taxon>
    </lineage>
</organism>
<dbReference type="PANTHER" id="PTHR41805:SF1">
    <property type="entry name" value="RRNA-PROCESSING PROTEIN FYV7"/>
    <property type="match status" value="1"/>
</dbReference>
<gene>
    <name evidence="2" type="ORF">B0A55_03923</name>
</gene>
<dbReference type="AlphaFoldDB" id="A0A4U0XTY1"/>
<protein>
    <recommendedName>
        <fullName evidence="4">rRNA-processing protein FYV7</fullName>
    </recommendedName>
</protein>
<feature type="compositionally biased region" description="Basic and acidic residues" evidence="1">
    <location>
        <begin position="58"/>
        <end position="74"/>
    </location>
</feature>
<evidence type="ECO:0008006" key="4">
    <source>
        <dbReference type="Google" id="ProtNLM"/>
    </source>
</evidence>